<dbReference type="GO" id="GO:0003677">
    <property type="term" value="F:DNA binding"/>
    <property type="evidence" value="ECO:0007669"/>
    <property type="project" value="UniProtKB-UniRule"/>
</dbReference>
<feature type="domain" description="HMG box" evidence="2">
    <location>
        <begin position="64"/>
        <end position="132"/>
    </location>
</feature>
<dbReference type="PROSITE" id="PS50118">
    <property type="entry name" value="HMG_BOX_2"/>
    <property type="match status" value="1"/>
</dbReference>
<dbReference type="CDD" id="cd01389">
    <property type="entry name" value="HMG-box_ROX1-like"/>
    <property type="match status" value="1"/>
</dbReference>
<feature type="DNA-binding region" description="HMG box" evidence="1">
    <location>
        <begin position="64"/>
        <end position="132"/>
    </location>
</feature>
<gene>
    <name evidence="3" type="ORF">AGERDE_LOCUS3602</name>
</gene>
<dbReference type="InterPro" id="IPR009071">
    <property type="entry name" value="HMG_box_dom"/>
</dbReference>
<dbReference type="Proteomes" id="UP000789831">
    <property type="component" value="Unassembled WGS sequence"/>
</dbReference>
<accession>A0A9N8ZB63</accession>
<dbReference type="OrthoDB" id="6247875at2759"/>
<evidence type="ECO:0000313" key="4">
    <source>
        <dbReference type="Proteomes" id="UP000789831"/>
    </source>
</evidence>
<dbReference type="InterPro" id="IPR036910">
    <property type="entry name" value="HMG_box_dom_sf"/>
</dbReference>
<dbReference type="SUPFAM" id="SSF47095">
    <property type="entry name" value="HMG-box"/>
    <property type="match status" value="1"/>
</dbReference>
<dbReference type="Pfam" id="PF00505">
    <property type="entry name" value="HMG_box"/>
    <property type="match status" value="1"/>
</dbReference>
<proteinExistence type="predicted"/>
<keyword evidence="4" id="KW-1185">Reference proteome</keyword>
<dbReference type="AlphaFoldDB" id="A0A9N8ZB63"/>
<keyword evidence="1" id="KW-0238">DNA-binding</keyword>
<dbReference type="EMBL" id="CAJVPL010000365">
    <property type="protein sequence ID" value="CAG8488104.1"/>
    <property type="molecule type" value="Genomic_DNA"/>
</dbReference>
<protein>
    <submittedName>
        <fullName evidence="3">835_t:CDS:1</fullName>
    </submittedName>
</protein>
<reference evidence="3" key="1">
    <citation type="submission" date="2021-06" db="EMBL/GenBank/DDBJ databases">
        <authorList>
            <person name="Kallberg Y."/>
            <person name="Tangrot J."/>
            <person name="Rosling A."/>
        </authorList>
    </citation>
    <scope>NUCLEOTIDE SEQUENCE</scope>
    <source>
        <strain evidence="3">MT106</strain>
    </source>
</reference>
<keyword evidence="1" id="KW-0539">Nucleus</keyword>
<sequence>MTSSISISSNANNSRPLIFINTSDPVNPNQVSTNTDSPMFKPPFPPHIEPEDFISKKQKNGNRPTKPPNAFILYRKAFVRAALSEGYQLPMTVVSSMASQAWEQELPFVKEEYKRIAKEAKEYHDLMYPKASNRKQSKRWLELISNLISDDNSNITTLENYEQMVESITFENSNIDENMRFPGDLNVTADWTNFNDEFLTTPPVQQLENPFELFSFQDSLDFQDISKLLVTTDQISNEEDLTLMPNYNIISSNSEHQFDSSSLLIGNLTGFLAPQESISSKQKSTIIKQNPLNLDLSNATSSSSLIN</sequence>
<comment type="caution">
    <text evidence="3">The sequence shown here is derived from an EMBL/GenBank/DDBJ whole genome shotgun (WGS) entry which is preliminary data.</text>
</comment>
<organism evidence="3 4">
    <name type="scientific">Ambispora gerdemannii</name>
    <dbReference type="NCBI Taxonomy" id="144530"/>
    <lineage>
        <taxon>Eukaryota</taxon>
        <taxon>Fungi</taxon>
        <taxon>Fungi incertae sedis</taxon>
        <taxon>Mucoromycota</taxon>
        <taxon>Glomeromycotina</taxon>
        <taxon>Glomeromycetes</taxon>
        <taxon>Archaeosporales</taxon>
        <taxon>Ambisporaceae</taxon>
        <taxon>Ambispora</taxon>
    </lineage>
</organism>
<evidence type="ECO:0000259" key="2">
    <source>
        <dbReference type="PROSITE" id="PS50118"/>
    </source>
</evidence>
<dbReference type="GO" id="GO:0005634">
    <property type="term" value="C:nucleus"/>
    <property type="evidence" value="ECO:0007669"/>
    <property type="project" value="UniProtKB-UniRule"/>
</dbReference>
<name>A0A9N8ZB63_9GLOM</name>
<evidence type="ECO:0000256" key="1">
    <source>
        <dbReference type="PROSITE-ProRule" id="PRU00267"/>
    </source>
</evidence>
<dbReference type="Gene3D" id="1.10.30.10">
    <property type="entry name" value="High mobility group box domain"/>
    <property type="match status" value="1"/>
</dbReference>
<dbReference type="SMART" id="SM00398">
    <property type="entry name" value="HMG"/>
    <property type="match status" value="1"/>
</dbReference>
<evidence type="ECO:0000313" key="3">
    <source>
        <dbReference type="EMBL" id="CAG8488104.1"/>
    </source>
</evidence>